<dbReference type="RefSeq" id="WP_095162490.1">
    <property type="nucleotide sequence ID" value="NZ_JASHIF010000009.1"/>
</dbReference>
<proteinExistence type="inferred from homology"/>
<dbReference type="Proteomes" id="UP001236507">
    <property type="component" value="Unassembled WGS sequence"/>
</dbReference>
<evidence type="ECO:0000313" key="4">
    <source>
        <dbReference type="EMBL" id="MDI9859900.1"/>
    </source>
</evidence>
<accession>A0ABT6Y8L9</accession>
<gene>
    <name evidence="4" type="ORF">QM524_11830</name>
</gene>
<keyword evidence="2 3" id="KW-0143">Chaperone</keyword>
<evidence type="ECO:0000256" key="1">
    <source>
        <dbReference type="ARBA" id="ARBA00006975"/>
    </source>
</evidence>
<keyword evidence="5" id="KW-1185">Reference proteome</keyword>
<dbReference type="EMBL" id="JASHIF010000009">
    <property type="protein sequence ID" value="MDI9859900.1"/>
    <property type="molecule type" value="Genomic_DNA"/>
</dbReference>
<dbReference type="PANTHER" id="PTHR10772">
    <property type="entry name" value="10 KDA HEAT SHOCK PROTEIN"/>
    <property type="match status" value="1"/>
</dbReference>
<dbReference type="Pfam" id="PF00166">
    <property type="entry name" value="Cpn10"/>
    <property type="match status" value="1"/>
</dbReference>
<comment type="caution">
    <text evidence="4">The sequence shown here is derived from an EMBL/GenBank/DDBJ whole genome shotgun (WGS) entry which is preliminary data.</text>
</comment>
<dbReference type="PANTHER" id="PTHR10772:SF58">
    <property type="entry name" value="CO-CHAPERONIN GROES"/>
    <property type="match status" value="1"/>
</dbReference>
<evidence type="ECO:0000256" key="2">
    <source>
        <dbReference type="ARBA" id="ARBA00023186"/>
    </source>
</evidence>
<dbReference type="InterPro" id="IPR037124">
    <property type="entry name" value="Chaperonin_GroES_sf"/>
</dbReference>
<evidence type="ECO:0000256" key="3">
    <source>
        <dbReference type="RuleBase" id="RU000535"/>
    </source>
</evidence>
<dbReference type="InterPro" id="IPR011032">
    <property type="entry name" value="GroES-like_sf"/>
</dbReference>
<dbReference type="CDD" id="cd00320">
    <property type="entry name" value="cpn10"/>
    <property type="match status" value="1"/>
</dbReference>
<dbReference type="SMART" id="SM00883">
    <property type="entry name" value="Cpn10"/>
    <property type="match status" value="1"/>
</dbReference>
<dbReference type="InterPro" id="IPR020818">
    <property type="entry name" value="Chaperonin_GroES"/>
</dbReference>
<name>A0ABT6Y8L9_9BACT</name>
<comment type="similarity">
    <text evidence="1 3">Belongs to the GroES chaperonin family.</text>
</comment>
<sequence>MITTIGGINTLDKVIMMGDKVLVRPQESNGVTRSGLFLPPTVQEKEEILKGYVIKIGPGFPIPAVQEDEPWKDSDQVRYIPLQVKEGDQALFLKRNGIEVEVDHEKYIIISQSAILMIVREEW</sequence>
<dbReference type="Gene3D" id="2.30.33.40">
    <property type="entry name" value="GroES chaperonin"/>
    <property type="match status" value="1"/>
</dbReference>
<evidence type="ECO:0000313" key="5">
    <source>
        <dbReference type="Proteomes" id="UP001236507"/>
    </source>
</evidence>
<protein>
    <recommendedName>
        <fullName evidence="3">10 kDa chaperonin</fullName>
    </recommendedName>
</protein>
<comment type="subunit">
    <text evidence="3">Heptamer of 7 subunits arranged in a ring.</text>
</comment>
<reference evidence="4 5" key="1">
    <citation type="submission" date="2023-05" db="EMBL/GenBank/DDBJ databases">
        <title>Novel species of genus Flectobacillus isolated from stream in China.</title>
        <authorList>
            <person name="Lu H."/>
        </authorList>
    </citation>
    <scope>NUCLEOTIDE SEQUENCE [LARGE SCALE GENOMIC DNA]</scope>
    <source>
        <strain evidence="4 5">KCTC 42575</strain>
    </source>
</reference>
<organism evidence="4 5">
    <name type="scientific">Flectobacillus roseus</name>
    <dbReference type="NCBI Taxonomy" id="502259"/>
    <lineage>
        <taxon>Bacteria</taxon>
        <taxon>Pseudomonadati</taxon>
        <taxon>Bacteroidota</taxon>
        <taxon>Cytophagia</taxon>
        <taxon>Cytophagales</taxon>
        <taxon>Flectobacillaceae</taxon>
        <taxon>Flectobacillus</taxon>
    </lineage>
</organism>
<dbReference type="SUPFAM" id="SSF50129">
    <property type="entry name" value="GroES-like"/>
    <property type="match status" value="1"/>
</dbReference>
<comment type="function">
    <text evidence="3">Together with the chaperonin GroEL, plays an essential role in assisting protein folding. The GroEL-GroES system forms a nano-cage that allows encapsulation of the non-native substrate proteins and provides a physical environment optimized to promote and accelerate protein folding. GroES binds to the apical surface of the GroEL ring, thereby capping the opening of the GroEL channel.</text>
</comment>
<dbReference type="PRINTS" id="PR00297">
    <property type="entry name" value="CHAPERONIN10"/>
</dbReference>